<dbReference type="Proteomes" id="UP000569951">
    <property type="component" value="Unassembled WGS sequence"/>
</dbReference>
<dbReference type="InterPro" id="IPR036640">
    <property type="entry name" value="ABC1_TM_sf"/>
</dbReference>
<evidence type="ECO:0000313" key="10">
    <source>
        <dbReference type="EMBL" id="MBB6099392.1"/>
    </source>
</evidence>
<evidence type="ECO:0000256" key="5">
    <source>
        <dbReference type="ARBA" id="ARBA00022989"/>
    </source>
</evidence>
<accession>A0A841I648</accession>
<evidence type="ECO:0000259" key="8">
    <source>
        <dbReference type="PROSITE" id="PS50893"/>
    </source>
</evidence>
<dbReference type="InterPro" id="IPR039421">
    <property type="entry name" value="Type_1_exporter"/>
</dbReference>
<comment type="caution">
    <text evidence="10">The sequence shown here is derived from an EMBL/GenBank/DDBJ whole genome shotgun (WGS) entry which is preliminary data.</text>
</comment>
<dbReference type="InterPro" id="IPR011527">
    <property type="entry name" value="ABC1_TM_dom"/>
</dbReference>
<evidence type="ECO:0000256" key="2">
    <source>
        <dbReference type="ARBA" id="ARBA00022692"/>
    </source>
</evidence>
<organism evidence="10 11">
    <name type="scientific">Deinobacterium chartae</name>
    <dbReference type="NCBI Taxonomy" id="521158"/>
    <lineage>
        <taxon>Bacteria</taxon>
        <taxon>Thermotogati</taxon>
        <taxon>Deinococcota</taxon>
        <taxon>Deinococci</taxon>
        <taxon>Deinococcales</taxon>
        <taxon>Deinococcaceae</taxon>
        <taxon>Deinobacterium</taxon>
    </lineage>
</organism>
<comment type="subcellular location">
    <subcellularLocation>
        <location evidence="1">Cell membrane</location>
        <topology evidence="1">Multi-pass membrane protein</topology>
    </subcellularLocation>
</comment>
<sequence length="588" mass="64945">MSAAVTVQVGTGSRIVRLLRYRPWLFALNVLLWMGFHSLPLAFGLLTKAIFDALSGGAAASASAWPFVILLAASQLGRVGVFALAFQAWSHFWLSTEALLRHNLLDYLLRARGSRQLPDSAGEAVSRFRDDVDDVVRYVESWTDLAGFVGYALGAAALMFAIDPLITAVVLLPMLGMVLLTRLLSPRIRRYRRVYREATARVTSFIGETFGAVQAVKLSAAEEPVARHFETLGQKRHHSALRDTLLTELIRSVNTGMVNVGTGAILLLAADAMRRGSFTVGDFALFVGFLPRVTSIMTFIGDMLAQYRRAGVAFERMDRLLTDAPPMTVVERRELYLYRPEPEPDSSAPEHRPLRHLEVRGLGYRYPGGAGVWDVSFSLARGEFVVVTGRIGAGKTTLLRALLGLLPAEGEVRWNGVRVEDPAGFLVPPHSAYTAQVPRLFSETLRENVLLGHDERHLAHAVDLAVMGPDVMSLERGFDTLVGSRGVKLSGGQVQRSAAARMFAREADLLVFDDLSSALDVETERLLWERLFERREATCLVVSHRRAALRRADRIVLLKEGRLEAVGTLDELLAGYAEMRALWAEEEA</sequence>
<dbReference type="RefSeq" id="WP_343058420.1">
    <property type="nucleotide sequence ID" value="NZ_JACHHG010000011.1"/>
</dbReference>
<proteinExistence type="predicted"/>
<evidence type="ECO:0000256" key="1">
    <source>
        <dbReference type="ARBA" id="ARBA00004651"/>
    </source>
</evidence>
<dbReference type="SUPFAM" id="SSF90123">
    <property type="entry name" value="ABC transporter transmembrane region"/>
    <property type="match status" value="1"/>
</dbReference>
<dbReference type="GO" id="GO:0005524">
    <property type="term" value="F:ATP binding"/>
    <property type="evidence" value="ECO:0007669"/>
    <property type="project" value="UniProtKB-KW"/>
</dbReference>
<dbReference type="SMART" id="SM00382">
    <property type="entry name" value="AAA"/>
    <property type="match status" value="1"/>
</dbReference>
<keyword evidence="6 7" id="KW-0472">Membrane</keyword>
<dbReference type="GO" id="GO:0140359">
    <property type="term" value="F:ABC-type transporter activity"/>
    <property type="evidence" value="ECO:0007669"/>
    <property type="project" value="InterPro"/>
</dbReference>
<reference evidence="10 11" key="1">
    <citation type="submission" date="2020-08" db="EMBL/GenBank/DDBJ databases">
        <title>Genomic Encyclopedia of Type Strains, Phase IV (KMG-IV): sequencing the most valuable type-strain genomes for metagenomic binning, comparative biology and taxonomic classification.</title>
        <authorList>
            <person name="Goeker M."/>
        </authorList>
    </citation>
    <scope>NUCLEOTIDE SEQUENCE [LARGE SCALE GENOMIC DNA]</scope>
    <source>
        <strain evidence="10 11">DSM 21458</strain>
    </source>
</reference>
<dbReference type="InterPro" id="IPR027417">
    <property type="entry name" value="P-loop_NTPase"/>
</dbReference>
<feature type="domain" description="ABC transmembrane type-1" evidence="9">
    <location>
        <begin position="39"/>
        <end position="309"/>
    </location>
</feature>
<dbReference type="PANTHER" id="PTHR24221">
    <property type="entry name" value="ATP-BINDING CASSETTE SUB-FAMILY B"/>
    <property type="match status" value="1"/>
</dbReference>
<dbReference type="PANTHER" id="PTHR24221:SF423">
    <property type="entry name" value="ABC TRANSPORTER"/>
    <property type="match status" value="1"/>
</dbReference>
<dbReference type="PROSITE" id="PS50893">
    <property type="entry name" value="ABC_TRANSPORTER_2"/>
    <property type="match status" value="1"/>
</dbReference>
<dbReference type="Pfam" id="PF00664">
    <property type="entry name" value="ABC_membrane"/>
    <property type="match status" value="1"/>
</dbReference>
<dbReference type="EMBL" id="JACHHG010000011">
    <property type="protein sequence ID" value="MBB6099392.1"/>
    <property type="molecule type" value="Genomic_DNA"/>
</dbReference>
<evidence type="ECO:0000256" key="6">
    <source>
        <dbReference type="ARBA" id="ARBA00023136"/>
    </source>
</evidence>
<dbReference type="GO" id="GO:0016887">
    <property type="term" value="F:ATP hydrolysis activity"/>
    <property type="evidence" value="ECO:0007669"/>
    <property type="project" value="InterPro"/>
</dbReference>
<dbReference type="SUPFAM" id="SSF52540">
    <property type="entry name" value="P-loop containing nucleoside triphosphate hydrolases"/>
    <property type="match status" value="1"/>
</dbReference>
<dbReference type="PROSITE" id="PS50929">
    <property type="entry name" value="ABC_TM1F"/>
    <property type="match status" value="1"/>
</dbReference>
<gene>
    <name evidence="10" type="ORF">HNR42_002833</name>
</gene>
<feature type="transmembrane region" description="Helical" evidence="7">
    <location>
        <begin position="145"/>
        <end position="162"/>
    </location>
</feature>
<feature type="domain" description="ABC transporter" evidence="8">
    <location>
        <begin position="357"/>
        <end position="585"/>
    </location>
</feature>
<dbReference type="Gene3D" id="1.20.1560.10">
    <property type="entry name" value="ABC transporter type 1, transmembrane domain"/>
    <property type="match status" value="1"/>
</dbReference>
<evidence type="ECO:0000256" key="4">
    <source>
        <dbReference type="ARBA" id="ARBA00022840"/>
    </source>
</evidence>
<dbReference type="CDD" id="cd07346">
    <property type="entry name" value="ABC_6TM_exporters"/>
    <property type="match status" value="1"/>
</dbReference>
<keyword evidence="11" id="KW-1185">Reference proteome</keyword>
<keyword evidence="5 7" id="KW-1133">Transmembrane helix</keyword>
<feature type="transmembrane region" description="Helical" evidence="7">
    <location>
        <begin position="168"/>
        <end position="185"/>
    </location>
</feature>
<evidence type="ECO:0000313" key="11">
    <source>
        <dbReference type="Proteomes" id="UP000569951"/>
    </source>
</evidence>
<feature type="transmembrane region" description="Helical" evidence="7">
    <location>
        <begin position="24"/>
        <end position="46"/>
    </location>
</feature>
<dbReference type="InterPro" id="IPR003439">
    <property type="entry name" value="ABC_transporter-like_ATP-bd"/>
</dbReference>
<keyword evidence="3" id="KW-0547">Nucleotide-binding</keyword>
<keyword evidence="2 7" id="KW-0812">Transmembrane</keyword>
<evidence type="ECO:0000256" key="3">
    <source>
        <dbReference type="ARBA" id="ARBA00022741"/>
    </source>
</evidence>
<name>A0A841I648_9DEIO</name>
<feature type="transmembrane region" description="Helical" evidence="7">
    <location>
        <begin position="53"/>
        <end position="73"/>
    </location>
</feature>
<evidence type="ECO:0000259" key="9">
    <source>
        <dbReference type="PROSITE" id="PS50929"/>
    </source>
</evidence>
<dbReference type="AlphaFoldDB" id="A0A841I648"/>
<dbReference type="Gene3D" id="3.40.50.300">
    <property type="entry name" value="P-loop containing nucleotide triphosphate hydrolases"/>
    <property type="match status" value="1"/>
</dbReference>
<evidence type="ECO:0000256" key="7">
    <source>
        <dbReference type="SAM" id="Phobius"/>
    </source>
</evidence>
<dbReference type="InterPro" id="IPR003593">
    <property type="entry name" value="AAA+_ATPase"/>
</dbReference>
<dbReference type="Pfam" id="PF00005">
    <property type="entry name" value="ABC_tran"/>
    <property type="match status" value="1"/>
</dbReference>
<protein>
    <submittedName>
        <fullName evidence="10">ABC-type multidrug transport system fused ATPase/permease subunit</fullName>
    </submittedName>
</protein>
<keyword evidence="4" id="KW-0067">ATP-binding</keyword>
<dbReference type="GO" id="GO:0005886">
    <property type="term" value="C:plasma membrane"/>
    <property type="evidence" value="ECO:0007669"/>
    <property type="project" value="UniProtKB-SubCell"/>
</dbReference>